<evidence type="ECO:0000313" key="1">
    <source>
        <dbReference type="EMBL" id="KAJ8038449.1"/>
    </source>
</evidence>
<accession>A0A9Q1C5H7</accession>
<reference evidence="1" key="1">
    <citation type="submission" date="2021-10" db="EMBL/GenBank/DDBJ databases">
        <title>Tropical sea cucumber genome reveals ecological adaptation and Cuvierian tubules defense mechanism.</title>
        <authorList>
            <person name="Chen T."/>
        </authorList>
    </citation>
    <scope>NUCLEOTIDE SEQUENCE</scope>
    <source>
        <strain evidence="1">Nanhai2018</strain>
        <tissue evidence="1">Muscle</tissue>
    </source>
</reference>
<comment type="caution">
    <text evidence="1">The sequence shown here is derived from an EMBL/GenBank/DDBJ whole genome shotgun (WGS) entry which is preliminary data.</text>
</comment>
<gene>
    <name evidence="1" type="ORF">HOLleu_15880</name>
</gene>
<evidence type="ECO:0000313" key="2">
    <source>
        <dbReference type="Proteomes" id="UP001152320"/>
    </source>
</evidence>
<organism evidence="1 2">
    <name type="scientific">Holothuria leucospilota</name>
    <name type="common">Black long sea cucumber</name>
    <name type="synonym">Mertensiothuria leucospilota</name>
    <dbReference type="NCBI Taxonomy" id="206669"/>
    <lineage>
        <taxon>Eukaryota</taxon>
        <taxon>Metazoa</taxon>
        <taxon>Echinodermata</taxon>
        <taxon>Eleutherozoa</taxon>
        <taxon>Echinozoa</taxon>
        <taxon>Holothuroidea</taxon>
        <taxon>Aspidochirotacea</taxon>
        <taxon>Aspidochirotida</taxon>
        <taxon>Holothuriidae</taxon>
        <taxon>Holothuria</taxon>
    </lineage>
</organism>
<dbReference type="EMBL" id="JAIZAY010000007">
    <property type="protein sequence ID" value="KAJ8038449.1"/>
    <property type="molecule type" value="Genomic_DNA"/>
</dbReference>
<sequence>MKESDDDAKVTLLRSDVIPQEYVQVSNNPDISKQCIGSTSYWLEGNPFTSRVRRAKSQSDTAPVEPAQERDIIIIIWDDDGVIIITIRC</sequence>
<name>A0A9Q1C5H7_HOLLE</name>
<dbReference type="Proteomes" id="UP001152320">
    <property type="component" value="Chromosome 7"/>
</dbReference>
<protein>
    <submittedName>
        <fullName evidence="1">Uncharacterized protein</fullName>
    </submittedName>
</protein>
<proteinExistence type="predicted"/>
<keyword evidence="2" id="KW-1185">Reference proteome</keyword>
<dbReference type="AlphaFoldDB" id="A0A9Q1C5H7"/>